<evidence type="ECO:0000256" key="9">
    <source>
        <dbReference type="ARBA" id="ARBA00023180"/>
    </source>
</evidence>
<dbReference type="InterPro" id="IPR053213">
    <property type="entry name" value="RLP29"/>
</dbReference>
<sequence length="501" mass="55778">MKLHQTNLYALWPMHLHIQIFDLSQNYFLGLVPTNLGNLPDLRTLDLSNVNPCQVEANVYKCLVSVLEIGLACSVESPKERMNMEEVSKELHSIKNAFLASPKTFICIWPIYLIFVMNLCLLQPTMTANAPTNEIDCLALLKFKESISHDPYMMLSSWNDSMHFCNWFGITCGRRHQRVMALILSLSDNKLVGNIPNGIGNLKGLYFFSISVNNLSGTIPSSLYNISSLQTISFSENQLEGTLPDNIGLTLPNLNSLLFGENYFLGSIPTNLGNLPYFYWLALSDNDLGGSLDFLTSLTNCSKLETVDLSTNQFGGVLPISIYNLSTQLTELYFVSNEISRTTPVTLGNLVNLIALGMEYNLFTGLIPTIFEKFQKIQLLALNGNRLLGEIPTSIGNLTQLFLFDLDENRLEGIIPPSIGNCQNLQYLNLSQNNFHGFIPQQLIGLTSLTTLLNLSHNSFDGKLPSEVGNLKNIKQLDISENNLFGEIPSSIGNRFELGIP</sequence>
<dbReference type="PANTHER" id="PTHR48009:SF16">
    <property type="entry name" value="LEUCINE-RICH REPEAT-CONTAINING N-TERMINAL PLANT-TYPE DOMAIN-CONTAINING PROTEIN"/>
    <property type="match status" value="1"/>
</dbReference>
<accession>A0AAW0ITX4</accession>
<dbReference type="AlphaFoldDB" id="A0AAW0ITX4"/>
<feature type="domain" description="Leucine-rich repeat-containing N-terminal plant-type" evidence="10">
    <location>
        <begin position="137"/>
        <end position="172"/>
    </location>
</feature>
<dbReference type="Pfam" id="PF00560">
    <property type="entry name" value="LRR_1"/>
    <property type="match status" value="6"/>
</dbReference>
<keyword evidence="6" id="KW-0677">Repeat</keyword>
<evidence type="ECO:0000256" key="6">
    <source>
        <dbReference type="ARBA" id="ARBA00022737"/>
    </source>
</evidence>
<keyword evidence="12" id="KW-1185">Reference proteome</keyword>
<evidence type="ECO:0000313" key="12">
    <source>
        <dbReference type="Proteomes" id="UP000237347"/>
    </source>
</evidence>
<comment type="caution">
    <text evidence="11">The sequence shown here is derived from an EMBL/GenBank/DDBJ whole genome shotgun (WGS) entry which is preliminary data.</text>
</comment>
<dbReference type="FunFam" id="3.80.10.10:FF:000275">
    <property type="entry name" value="Leucine-rich repeat receptor-like protein kinase"/>
    <property type="match status" value="1"/>
</dbReference>
<dbReference type="Pfam" id="PF08263">
    <property type="entry name" value="LRRNT_2"/>
    <property type="match status" value="1"/>
</dbReference>
<name>A0AAW0ITX4_QUESU</name>
<reference evidence="11 12" key="1">
    <citation type="journal article" date="2018" name="Sci. Data">
        <title>The draft genome sequence of cork oak.</title>
        <authorList>
            <person name="Ramos A.M."/>
            <person name="Usie A."/>
            <person name="Barbosa P."/>
            <person name="Barros P.M."/>
            <person name="Capote T."/>
            <person name="Chaves I."/>
            <person name="Simoes F."/>
            <person name="Abreu I."/>
            <person name="Carrasquinho I."/>
            <person name="Faro C."/>
            <person name="Guimaraes J.B."/>
            <person name="Mendonca D."/>
            <person name="Nobrega F."/>
            <person name="Rodrigues L."/>
            <person name="Saibo N.J.M."/>
            <person name="Varela M.C."/>
            <person name="Egas C."/>
            <person name="Matos J."/>
            <person name="Miguel C.M."/>
            <person name="Oliveira M.M."/>
            <person name="Ricardo C.P."/>
            <person name="Goncalves S."/>
        </authorList>
    </citation>
    <scope>NUCLEOTIDE SEQUENCE [LARGE SCALE GENOMIC DNA]</scope>
    <source>
        <strain evidence="12">cv. HL8</strain>
    </source>
</reference>
<dbReference type="InterPro" id="IPR032675">
    <property type="entry name" value="LRR_dom_sf"/>
</dbReference>
<evidence type="ECO:0000313" key="11">
    <source>
        <dbReference type="EMBL" id="KAK7817616.1"/>
    </source>
</evidence>
<evidence type="ECO:0000256" key="7">
    <source>
        <dbReference type="ARBA" id="ARBA00022989"/>
    </source>
</evidence>
<dbReference type="InterPro" id="IPR001611">
    <property type="entry name" value="Leu-rich_rpt"/>
</dbReference>
<dbReference type="Proteomes" id="UP000237347">
    <property type="component" value="Unassembled WGS sequence"/>
</dbReference>
<keyword evidence="5" id="KW-0732">Signal</keyword>
<keyword evidence="3" id="KW-0433">Leucine-rich repeat</keyword>
<dbReference type="Gene3D" id="3.80.10.10">
    <property type="entry name" value="Ribonuclease Inhibitor"/>
    <property type="match status" value="4"/>
</dbReference>
<dbReference type="FunFam" id="3.80.10.10:FF:000095">
    <property type="entry name" value="LRR receptor-like serine/threonine-protein kinase GSO1"/>
    <property type="match status" value="1"/>
</dbReference>
<dbReference type="SUPFAM" id="SSF52058">
    <property type="entry name" value="L domain-like"/>
    <property type="match status" value="3"/>
</dbReference>
<keyword evidence="8" id="KW-0472">Membrane</keyword>
<keyword evidence="9" id="KW-0325">Glycoprotein</keyword>
<dbReference type="GO" id="GO:0016020">
    <property type="term" value="C:membrane"/>
    <property type="evidence" value="ECO:0007669"/>
    <property type="project" value="UniProtKB-SubCell"/>
</dbReference>
<keyword evidence="4" id="KW-0812">Transmembrane</keyword>
<gene>
    <name evidence="11" type="ORF">CFP56_042605</name>
</gene>
<organism evidence="11 12">
    <name type="scientific">Quercus suber</name>
    <name type="common">Cork oak</name>
    <dbReference type="NCBI Taxonomy" id="58331"/>
    <lineage>
        <taxon>Eukaryota</taxon>
        <taxon>Viridiplantae</taxon>
        <taxon>Streptophyta</taxon>
        <taxon>Embryophyta</taxon>
        <taxon>Tracheophyta</taxon>
        <taxon>Spermatophyta</taxon>
        <taxon>Magnoliopsida</taxon>
        <taxon>eudicotyledons</taxon>
        <taxon>Gunneridae</taxon>
        <taxon>Pentapetalae</taxon>
        <taxon>rosids</taxon>
        <taxon>fabids</taxon>
        <taxon>Fagales</taxon>
        <taxon>Fagaceae</taxon>
        <taxon>Quercus</taxon>
    </lineage>
</organism>
<dbReference type="EMBL" id="PKMF04000872">
    <property type="protein sequence ID" value="KAK7817616.1"/>
    <property type="molecule type" value="Genomic_DNA"/>
</dbReference>
<evidence type="ECO:0000256" key="5">
    <source>
        <dbReference type="ARBA" id="ARBA00022729"/>
    </source>
</evidence>
<evidence type="ECO:0000256" key="1">
    <source>
        <dbReference type="ARBA" id="ARBA00004479"/>
    </source>
</evidence>
<keyword evidence="7" id="KW-1133">Transmembrane helix</keyword>
<evidence type="ECO:0000259" key="10">
    <source>
        <dbReference type="Pfam" id="PF08263"/>
    </source>
</evidence>
<evidence type="ECO:0000256" key="2">
    <source>
        <dbReference type="ARBA" id="ARBA00009592"/>
    </source>
</evidence>
<dbReference type="Pfam" id="PF13855">
    <property type="entry name" value="LRR_8"/>
    <property type="match status" value="1"/>
</dbReference>
<dbReference type="PANTHER" id="PTHR48009">
    <property type="entry name" value="LEUCINE-RICH REPEAT (LRR) FAMILY PROTEIN"/>
    <property type="match status" value="1"/>
</dbReference>
<proteinExistence type="inferred from homology"/>
<dbReference type="InterPro" id="IPR013210">
    <property type="entry name" value="LRR_N_plant-typ"/>
</dbReference>
<evidence type="ECO:0000256" key="4">
    <source>
        <dbReference type="ARBA" id="ARBA00022692"/>
    </source>
</evidence>
<evidence type="ECO:0000256" key="3">
    <source>
        <dbReference type="ARBA" id="ARBA00022614"/>
    </source>
</evidence>
<protein>
    <submittedName>
        <fullName evidence="11">Lrr receptor-like serine/threonine-protein kinase</fullName>
    </submittedName>
</protein>
<comment type="similarity">
    <text evidence="2">Belongs to the RLP family.</text>
</comment>
<comment type="subcellular location">
    <subcellularLocation>
        <location evidence="1">Membrane</location>
        <topology evidence="1">Single-pass type I membrane protein</topology>
    </subcellularLocation>
</comment>
<dbReference type="GO" id="GO:0016301">
    <property type="term" value="F:kinase activity"/>
    <property type="evidence" value="ECO:0007669"/>
    <property type="project" value="UniProtKB-KW"/>
</dbReference>
<evidence type="ECO:0000256" key="8">
    <source>
        <dbReference type="ARBA" id="ARBA00023136"/>
    </source>
</evidence>